<dbReference type="Proteomes" id="UP000295781">
    <property type="component" value="Chromosome"/>
</dbReference>
<gene>
    <name evidence="1" type="ORF">SOCEGT47_033220</name>
</gene>
<evidence type="ECO:0000313" key="2">
    <source>
        <dbReference type="Proteomes" id="UP000295781"/>
    </source>
</evidence>
<dbReference type="AlphaFoldDB" id="A0A4P2Q0W6"/>
<name>A0A4P2Q0W6_SORCE</name>
<reference evidence="1 2" key="1">
    <citation type="submission" date="2015-09" db="EMBL/GenBank/DDBJ databases">
        <title>Sorangium comparison.</title>
        <authorList>
            <person name="Zaburannyi N."/>
            <person name="Bunk B."/>
            <person name="Overmann J."/>
            <person name="Mueller R."/>
        </authorList>
    </citation>
    <scope>NUCLEOTIDE SEQUENCE [LARGE SCALE GENOMIC DNA]</scope>
    <source>
        <strain evidence="1 2">So ceGT47</strain>
    </source>
</reference>
<proteinExistence type="predicted"/>
<accession>A0A4P2Q0W6</accession>
<evidence type="ECO:0000313" key="1">
    <source>
        <dbReference type="EMBL" id="AUX22810.1"/>
    </source>
</evidence>
<evidence type="ECO:0008006" key="3">
    <source>
        <dbReference type="Google" id="ProtNLM"/>
    </source>
</evidence>
<protein>
    <recommendedName>
        <fullName evidence="3">DUF3368 domain-containing protein</fullName>
    </recommendedName>
</protein>
<sequence>MSTHGWVKIVDPRSKPSEWLALDLGAGELAAMALALEHPSRVILLDDALARRTAQAAGLVVWGTLKIL</sequence>
<organism evidence="1 2">
    <name type="scientific">Sorangium cellulosum</name>
    <name type="common">Polyangium cellulosum</name>
    <dbReference type="NCBI Taxonomy" id="56"/>
    <lineage>
        <taxon>Bacteria</taxon>
        <taxon>Pseudomonadati</taxon>
        <taxon>Myxococcota</taxon>
        <taxon>Polyangia</taxon>
        <taxon>Polyangiales</taxon>
        <taxon>Polyangiaceae</taxon>
        <taxon>Sorangium</taxon>
    </lineage>
</organism>
<dbReference type="InterPro" id="IPR021799">
    <property type="entry name" value="PIN-like_prokaryotic"/>
</dbReference>
<dbReference type="EMBL" id="CP012670">
    <property type="protein sequence ID" value="AUX22810.1"/>
    <property type="molecule type" value="Genomic_DNA"/>
</dbReference>
<dbReference type="Pfam" id="PF11848">
    <property type="entry name" value="DUF3368"/>
    <property type="match status" value="1"/>
</dbReference>